<dbReference type="EMBL" id="FOME01000001">
    <property type="protein sequence ID" value="SFC62384.1"/>
    <property type="molecule type" value="Genomic_DNA"/>
</dbReference>
<dbReference type="Proteomes" id="UP000199690">
    <property type="component" value="Unassembled WGS sequence"/>
</dbReference>
<accession>A0A1H5VCD7</accession>
<gene>
    <name evidence="3" type="ORF">SAMN02982929_00840</name>
    <name evidence="4" type="ORF">SAMN05216506_1011230</name>
</gene>
<protein>
    <submittedName>
        <fullName evidence="3 4">Membrane protein</fullName>
    </submittedName>
</protein>
<evidence type="ECO:0000313" key="6">
    <source>
        <dbReference type="Proteomes" id="UP000236729"/>
    </source>
</evidence>
<reference evidence="3" key="1">
    <citation type="submission" date="2016-10" db="EMBL/GenBank/DDBJ databases">
        <authorList>
            <person name="de Groot N.N."/>
        </authorList>
    </citation>
    <scope>NUCLEOTIDE SEQUENCE [LARGE SCALE GENOMIC DNA]</scope>
    <source>
        <strain evidence="3">ATCC 20501</strain>
    </source>
</reference>
<evidence type="ECO:0000259" key="2">
    <source>
        <dbReference type="Pfam" id="PF09851"/>
    </source>
</evidence>
<reference evidence="5 6" key="2">
    <citation type="submission" date="2016-10" db="EMBL/GenBank/DDBJ databases">
        <authorList>
            <person name="Varghese N."/>
            <person name="Submissions S."/>
        </authorList>
    </citation>
    <scope>NUCLEOTIDE SEQUENCE [LARGE SCALE GENOMIC DNA]</scope>
    <source>
        <strain evidence="6">ATCC 20501</strain>
        <strain evidence="4 5">CGMCC 4.3529</strain>
    </source>
</reference>
<sequence length="82" mass="9467">MYYGGAWGLLGMLVMAVGMVLFWVLVVVAIIALVRYLQRTGRSDSGSTRAEEVLAERFARGEIDEEEYRRRLETLTERRRRA</sequence>
<dbReference type="RefSeq" id="WP_093347003.1">
    <property type="nucleotide sequence ID" value="NZ_FNVB01000002.1"/>
</dbReference>
<keyword evidence="1" id="KW-1133">Transmembrane helix</keyword>
<proteinExistence type="predicted"/>
<dbReference type="Pfam" id="PF09851">
    <property type="entry name" value="SHOCT"/>
    <property type="match status" value="1"/>
</dbReference>
<accession>A0A1I1KN81</accession>
<dbReference type="AlphaFoldDB" id="A0A1H5VCD7"/>
<keyword evidence="1" id="KW-0472">Membrane</keyword>
<dbReference type="SMR" id="A0A1H5VCD7"/>
<evidence type="ECO:0000313" key="5">
    <source>
        <dbReference type="Proteomes" id="UP000199690"/>
    </source>
</evidence>
<feature type="transmembrane region" description="Helical" evidence="1">
    <location>
        <begin position="6"/>
        <end position="34"/>
    </location>
</feature>
<name>A0A1H5VCD7_9PSEU</name>
<feature type="domain" description="SHOCT" evidence="2">
    <location>
        <begin position="50"/>
        <end position="75"/>
    </location>
</feature>
<dbReference type="Proteomes" id="UP000236729">
    <property type="component" value="Unassembled WGS sequence"/>
</dbReference>
<dbReference type="InterPro" id="IPR018649">
    <property type="entry name" value="SHOCT"/>
</dbReference>
<organism evidence="3 6">
    <name type="scientific">Saccharopolyspora kobensis</name>
    <dbReference type="NCBI Taxonomy" id="146035"/>
    <lineage>
        <taxon>Bacteria</taxon>
        <taxon>Bacillati</taxon>
        <taxon>Actinomycetota</taxon>
        <taxon>Actinomycetes</taxon>
        <taxon>Pseudonocardiales</taxon>
        <taxon>Pseudonocardiaceae</taxon>
        <taxon>Saccharopolyspora</taxon>
    </lineage>
</organism>
<keyword evidence="1" id="KW-0812">Transmembrane</keyword>
<evidence type="ECO:0000256" key="1">
    <source>
        <dbReference type="SAM" id="Phobius"/>
    </source>
</evidence>
<evidence type="ECO:0000313" key="3">
    <source>
        <dbReference type="EMBL" id="SEF85035.1"/>
    </source>
</evidence>
<keyword evidence="5" id="KW-1185">Reference proteome</keyword>
<evidence type="ECO:0000313" key="4">
    <source>
        <dbReference type="EMBL" id="SFC62384.1"/>
    </source>
</evidence>
<dbReference type="EMBL" id="FNVB01000002">
    <property type="protein sequence ID" value="SEF85035.1"/>
    <property type="molecule type" value="Genomic_DNA"/>
</dbReference>